<proteinExistence type="predicted"/>
<feature type="transmembrane region" description="Helical" evidence="7">
    <location>
        <begin position="90"/>
        <end position="123"/>
    </location>
</feature>
<dbReference type="Pfam" id="PF02080">
    <property type="entry name" value="TrkA_C"/>
    <property type="match status" value="2"/>
</dbReference>
<feature type="transmembrane region" description="Helical" evidence="7">
    <location>
        <begin position="179"/>
        <end position="199"/>
    </location>
</feature>
<dbReference type="InterPro" id="IPR004680">
    <property type="entry name" value="Cit_transptr-like_dom"/>
</dbReference>
<dbReference type="PANTHER" id="PTHR43652:SF2">
    <property type="entry name" value="BASIC AMINO ACID ANTIPORTER YFCC-RELATED"/>
    <property type="match status" value="1"/>
</dbReference>
<comment type="caution">
    <text evidence="9">The sequence shown here is derived from an EMBL/GenBank/DDBJ whole genome shotgun (WGS) entry which is preliminary data.</text>
</comment>
<evidence type="ECO:0000313" key="9">
    <source>
        <dbReference type="EMBL" id="RUO42332.1"/>
    </source>
</evidence>
<feature type="domain" description="RCK C-terminal" evidence="8">
    <location>
        <begin position="205"/>
        <end position="290"/>
    </location>
</feature>
<dbReference type="AlphaFoldDB" id="A0A7Z6ZW43"/>
<protein>
    <submittedName>
        <fullName evidence="9">SLC13 family permease</fullName>
    </submittedName>
</protein>
<dbReference type="GO" id="GO:0008324">
    <property type="term" value="F:monoatomic cation transmembrane transporter activity"/>
    <property type="evidence" value="ECO:0007669"/>
    <property type="project" value="InterPro"/>
</dbReference>
<evidence type="ECO:0000256" key="1">
    <source>
        <dbReference type="ARBA" id="ARBA00004141"/>
    </source>
</evidence>
<dbReference type="Gene3D" id="3.30.70.1450">
    <property type="entry name" value="Regulator of K+ conductance, C-terminal domain"/>
    <property type="match status" value="2"/>
</dbReference>
<organism evidence="9 10">
    <name type="scientific">Pseudidiomarina aestuarii</name>
    <dbReference type="NCBI Taxonomy" id="624146"/>
    <lineage>
        <taxon>Bacteria</taxon>
        <taxon>Pseudomonadati</taxon>
        <taxon>Pseudomonadota</taxon>
        <taxon>Gammaproteobacteria</taxon>
        <taxon>Alteromonadales</taxon>
        <taxon>Idiomarinaceae</taxon>
        <taxon>Pseudidiomarina</taxon>
    </lineage>
</organism>
<dbReference type="InterPro" id="IPR051679">
    <property type="entry name" value="DASS-Related_Transporters"/>
</dbReference>
<feature type="transmembrane region" description="Helical" evidence="7">
    <location>
        <begin position="475"/>
        <end position="499"/>
    </location>
</feature>
<feature type="transmembrane region" description="Helical" evidence="7">
    <location>
        <begin position="398"/>
        <end position="425"/>
    </location>
</feature>
<dbReference type="GO" id="GO:0006813">
    <property type="term" value="P:potassium ion transport"/>
    <property type="evidence" value="ECO:0007669"/>
    <property type="project" value="InterPro"/>
</dbReference>
<dbReference type="PROSITE" id="PS51202">
    <property type="entry name" value="RCK_C"/>
    <property type="match status" value="2"/>
</dbReference>
<evidence type="ECO:0000256" key="7">
    <source>
        <dbReference type="SAM" id="Phobius"/>
    </source>
</evidence>
<evidence type="ECO:0000256" key="3">
    <source>
        <dbReference type="ARBA" id="ARBA00022692"/>
    </source>
</evidence>
<feature type="transmembrane region" description="Helical" evidence="7">
    <location>
        <begin position="135"/>
        <end position="159"/>
    </location>
</feature>
<feature type="domain" description="RCK C-terminal" evidence="8">
    <location>
        <begin position="297"/>
        <end position="383"/>
    </location>
</feature>
<evidence type="ECO:0000256" key="5">
    <source>
        <dbReference type="ARBA" id="ARBA00022989"/>
    </source>
</evidence>
<keyword evidence="10" id="KW-1185">Reference proteome</keyword>
<dbReference type="InterPro" id="IPR036721">
    <property type="entry name" value="RCK_C_sf"/>
</dbReference>
<keyword evidence="5 7" id="KW-1133">Transmembrane helix</keyword>
<dbReference type="EMBL" id="PIPR01000001">
    <property type="protein sequence ID" value="RUO42332.1"/>
    <property type="molecule type" value="Genomic_DNA"/>
</dbReference>
<dbReference type="Pfam" id="PF03600">
    <property type="entry name" value="CitMHS"/>
    <property type="match status" value="1"/>
</dbReference>
<name>A0A7Z6ZW43_9GAMM</name>
<comment type="subcellular location">
    <subcellularLocation>
        <location evidence="1">Membrane</location>
        <topology evidence="1">Multi-pass membrane protein</topology>
    </subcellularLocation>
</comment>
<accession>A0A7Z6ZW43</accession>
<keyword evidence="3 7" id="KW-0812">Transmembrane</keyword>
<feature type="transmembrane region" description="Helical" evidence="7">
    <location>
        <begin position="445"/>
        <end position="463"/>
    </location>
</feature>
<dbReference type="SUPFAM" id="SSF116726">
    <property type="entry name" value="TrkA C-terminal domain-like"/>
    <property type="match status" value="2"/>
</dbReference>
<dbReference type="Proteomes" id="UP000287766">
    <property type="component" value="Unassembled WGS sequence"/>
</dbReference>
<feature type="transmembrane region" description="Helical" evidence="7">
    <location>
        <begin position="505"/>
        <end position="523"/>
    </location>
</feature>
<dbReference type="RefSeq" id="WP_169930618.1">
    <property type="nucleotide sequence ID" value="NZ_PIPR01000001.1"/>
</dbReference>
<dbReference type="GO" id="GO:0005886">
    <property type="term" value="C:plasma membrane"/>
    <property type="evidence" value="ECO:0007669"/>
    <property type="project" value="TreeGrafter"/>
</dbReference>
<evidence type="ECO:0000256" key="2">
    <source>
        <dbReference type="ARBA" id="ARBA00022448"/>
    </source>
</evidence>
<evidence type="ECO:0000256" key="6">
    <source>
        <dbReference type="ARBA" id="ARBA00023136"/>
    </source>
</evidence>
<feature type="transmembrane region" description="Helical" evidence="7">
    <location>
        <begin position="568"/>
        <end position="588"/>
    </location>
</feature>
<keyword evidence="4" id="KW-0677">Repeat</keyword>
<keyword evidence="2" id="KW-0813">Transport</keyword>
<feature type="transmembrane region" description="Helical" evidence="7">
    <location>
        <begin position="27"/>
        <end position="44"/>
    </location>
</feature>
<reference evidence="10" key="1">
    <citation type="journal article" date="2018" name="Front. Microbiol.">
        <title>Genome-Based Analysis Reveals the Taxonomy and Diversity of the Family Idiomarinaceae.</title>
        <authorList>
            <person name="Liu Y."/>
            <person name="Lai Q."/>
            <person name="Shao Z."/>
        </authorList>
    </citation>
    <scope>NUCLEOTIDE SEQUENCE [LARGE SCALE GENOMIC DNA]</scope>
    <source>
        <strain evidence="10">KYW314</strain>
    </source>
</reference>
<feature type="transmembrane region" description="Helical" evidence="7">
    <location>
        <begin position="51"/>
        <end position="70"/>
    </location>
</feature>
<dbReference type="PANTHER" id="PTHR43652">
    <property type="entry name" value="BASIC AMINO ACID ANTIPORTER YFCC-RELATED"/>
    <property type="match status" value="1"/>
</dbReference>
<evidence type="ECO:0000313" key="10">
    <source>
        <dbReference type="Proteomes" id="UP000287766"/>
    </source>
</evidence>
<dbReference type="InterPro" id="IPR006037">
    <property type="entry name" value="RCK_C"/>
</dbReference>
<feature type="transmembrane region" description="Helical" evidence="7">
    <location>
        <begin position="530"/>
        <end position="548"/>
    </location>
</feature>
<sequence>MIDQLLIGAILLIALVFFVWDRWRYDIVGMGALLLAAIVGLVPAQEVFAGFGNAAVITVAAVLVISHALWHSGVVDALATLVKKAGDRPWVQMLVLTSLTTFVSAFISNTGAMAIMIPVALQLARVNNGSASRVLMPMAFGSLLGGTITMIGTPPNIIISDIRAQATGESFGIFDFTPVGLSVAVGGLVLMWLVSRWLVPDKAGRNKSNSPYDLTSYLTEIYIPPENDLIGSTLYELESKVKENFAVVALKRGKNQITAPPRYQRFKAEDVLIVEADADTLQQILDITNFELNADEEIDERFLVSDEIKVIEGIVGHDSRLIGRSAADLRLRHRFGVNVLAVARHGQTLKPSLSNVRFKPGDVLLLQGDSEVLNDVFVRFGCFPLAQRSLRIGNQKQFILPITIFASAILLSALGLLSVPVAFTLAAGLMVVTNVMPLRELYENIEWPIIVLLGATIPLGGALERSGAADTLANAALAISQDAPAAVAIIVLMVATILLSNIVNNAAAAVLMAPIGISMAGSLGASIDPFLMAVAIGAALPFLTPIGHQSNILVMGPGGYSFSDYWKLGLPLTVLVVAMAVPIILWMWPLSA</sequence>
<gene>
    <name evidence="9" type="ORF">CWE22_07005</name>
</gene>
<evidence type="ECO:0000256" key="4">
    <source>
        <dbReference type="ARBA" id="ARBA00022737"/>
    </source>
</evidence>
<evidence type="ECO:0000259" key="8">
    <source>
        <dbReference type="PROSITE" id="PS51202"/>
    </source>
</evidence>
<feature type="transmembrane region" description="Helical" evidence="7">
    <location>
        <begin position="5"/>
        <end position="21"/>
    </location>
</feature>
<keyword evidence="6 7" id="KW-0472">Membrane</keyword>